<sequence length="1084" mass="121053">MSQLSLENEKKLYVVGLYALLHDVGKPILRFARRYIQKLELGAIADDAVKAVENQFNMNIMEIAKMRHEEISKMLINNLLGIALSSRDEEYVNMVITLTDRLAASERGLAPEVKEFVENVYREIEQGVTTDAKLSIAYSHETSPLLTPTWMLLKTDYLKHVGLSAYVANISGRWSGSNERKRLATNFFYQVYQAVLRKDKAKLVEFLVSLLRELAEKELWVPIEPLFPHTIANLNAIKLADAMGMTSYSKVVLLLLDMLRTAKNIFGGSITRGFIDTVSSILKTTTSLVPSAVYWSMVPDISLYSHSKLVAAYTLSSQLSSRLRILVIDANSIQAFIAAPVKATAASRVIRGRSILVELALDTLIEYALTLFGKLPMTNVVVSEGGTVDIFVPDLPDFNERLDKLRKTAHNLAQYLGGVIGFTIAYSDPLELSDISFEKAIKALAEGSGEKTFAEVLDNLSSNLAIEKSKAGCRPELIQVEGVIAKEDEIQGFDSITQEPVLKNNDKDPYRLVVDEKTKAYVDIIAAEKLSLGDVVATPTHMSLVIGTVARELIDILSIHVYRRIGNVVKPDSESIEKIREALLKHCKEARELLCRLTVNEKFESNIALVPLSPAGALYLLISIPLRKEIHDVEDLELLRATYEVIHAVLKAISNVLTDLASEDRDVRVWIRLVNASHAFIFTNSLKLFYNNIGEEVLEDVAQAYSSIGNDVNKLISKGVDIAFGFMFTGLYHPAVLHVEKGVKGFKLIDLDEFGVIAVAKMDFDMFGEVRALYAISPSRLVTLSDFVNIVVAGKAYLKAVDKAKQLLGKGMNIDVIPLYAGGDDVTIYGKWSHVVYYMDELYNNIKTVLKPLTASIAIAIDDCTAPLLLLYNHAVELLEGHAKKVKASCTIGAPYTILYPKPQLQAGQEIYKDEKYLRCTVVPLEKPSIFYPWIIDPAANWNLRLLAKLIDPLDYVSDKSLLKKLEEYKRELYILTTIAHEFGKAVEAQMRLDVVLPIEILYAYAWSRRKYELNDLKKLLEEEVDDENKGLKLLAYPDDIVGKSSVEEALRILLASKPILDLVLLALRRPDTVKPSRIYSESG</sequence>
<evidence type="ECO:0000259" key="3">
    <source>
        <dbReference type="Pfam" id="PF22335"/>
    </source>
</evidence>
<evidence type="ECO:0000256" key="2">
    <source>
        <dbReference type="ARBA" id="ARBA00023118"/>
    </source>
</evidence>
<dbReference type="Gene3D" id="3.30.70.270">
    <property type="match status" value="1"/>
</dbReference>
<dbReference type="PANTHER" id="PTHR36528">
    <property type="entry name" value="CRISPR SYSTEM SINGLE-STRAND-SPECIFIC DEOXYRIBONUCLEASE CAS10/CSM1 (SUBTYPE III-A)"/>
    <property type="match status" value="1"/>
</dbReference>
<accession>A0A7C5UTF7</accession>
<feature type="domain" description="Cas10/Cmr2 second palm" evidence="3">
    <location>
        <begin position="757"/>
        <end position="887"/>
    </location>
</feature>
<dbReference type="InterPro" id="IPR043128">
    <property type="entry name" value="Rev_trsase/Diguanyl_cyclase"/>
</dbReference>
<keyword evidence="1" id="KW-0547">Nucleotide-binding</keyword>
<dbReference type="InterPro" id="IPR052117">
    <property type="entry name" value="Cas10/Csm1_subtype-III-A"/>
</dbReference>
<name>A0A7C5UTF7_9CREN</name>
<proteinExistence type="predicted"/>
<gene>
    <name evidence="4" type="ORF">ENL47_05545</name>
</gene>
<protein>
    <recommendedName>
        <fullName evidence="3">Cas10/Cmr2 second palm domain-containing protein</fullName>
    </recommendedName>
</protein>
<comment type="caution">
    <text evidence="4">The sequence shown here is derived from an EMBL/GenBank/DDBJ whole genome shotgun (WGS) entry which is preliminary data.</text>
</comment>
<evidence type="ECO:0000313" key="4">
    <source>
        <dbReference type="EMBL" id="HHR96269.1"/>
    </source>
</evidence>
<dbReference type="Pfam" id="PF22335">
    <property type="entry name" value="Cas10-Cmr2_palm2"/>
    <property type="match status" value="1"/>
</dbReference>
<dbReference type="GO" id="GO:0051607">
    <property type="term" value="P:defense response to virus"/>
    <property type="evidence" value="ECO:0007669"/>
    <property type="project" value="UniProtKB-KW"/>
</dbReference>
<dbReference type="EMBL" id="DRUB01000103">
    <property type="protein sequence ID" value="HHR96269.1"/>
    <property type="molecule type" value="Genomic_DNA"/>
</dbReference>
<dbReference type="AlphaFoldDB" id="A0A7C5UTF7"/>
<organism evidence="4">
    <name type="scientific">Ignisphaera aggregans</name>
    <dbReference type="NCBI Taxonomy" id="334771"/>
    <lineage>
        <taxon>Archaea</taxon>
        <taxon>Thermoproteota</taxon>
        <taxon>Thermoprotei</taxon>
        <taxon>Desulfurococcales</taxon>
        <taxon>Desulfurococcaceae</taxon>
        <taxon>Ignisphaera</taxon>
    </lineage>
</organism>
<dbReference type="InterPro" id="IPR054767">
    <property type="entry name" value="Cas10-Cmr2_palm2"/>
</dbReference>
<dbReference type="GO" id="GO:0000166">
    <property type="term" value="F:nucleotide binding"/>
    <property type="evidence" value="ECO:0007669"/>
    <property type="project" value="UniProtKB-KW"/>
</dbReference>
<keyword evidence="2" id="KW-0051">Antiviral defense</keyword>
<reference evidence="4" key="1">
    <citation type="journal article" date="2020" name="mSystems">
        <title>Genome- and Community-Level Interaction Insights into Carbon Utilization and Element Cycling Functions of Hydrothermarchaeota in Hydrothermal Sediment.</title>
        <authorList>
            <person name="Zhou Z."/>
            <person name="Liu Y."/>
            <person name="Xu W."/>
            <person name="Pan J."/>
            <person name="Luo Z.H."/>
            <person name="Li M."/>
        </authorList>
    </citation>
    <scope>NUCLEOTIDE SEQUENCE [LARGE SCALE GENOMIC DNA]</scope>
    <source>
        <strain evidence="4">SpSt-1</strain>
    </source>
</reference>
<dbReference type="PANTHER" id="PTHR36528:SF1">
    <property type="entry name" value="CRISPR SYSTEM SINGLE-STRAND-SPECIFIC DEOXYRIBONUCLEASE CAS10_CSM1 (SUBTYPE III-A)"/>
    <property type="match status" value="1"/>
</dbReference>
<evidence type="ECO:0000256" key="1">
    <source>
        <dbReference type="ARBA" id="ARBA00022741"/>
    </source>
</evidence>